<keyword evidence="2" id="KW-1185">Reference proteome</keyword>
<dbReference type="EMBL" id="JAUJYO010000018">
    <property type="protein sequence ID" value="KAK1289008.1"/>
    <property type="molecule type" value="Genomic_DNA"/>
</dbReference>
<reference evidence="1" key="1">
    <citation type="journal article" date="2023" name="Nat. Commun.">
        <title>Diploid and tetraploid genomes of Acorus and the evolution of monocots.</title>
        <authorList>
            <person name="Ma L."/>
            <person name="Liu K.W."/>
            <person name="Li Z."/>
            <person name="Hsiao Y.Y."/>
            <person name="Qi Y."/>
            <person name="Fu T."/>
            <person name="Tang G.D."/>
            <person name="Zhang D."/>
            <person name="Sun W.H."/>
            <person name="Liu D.K."/>
            <person name="Li Y."/>
            <person name="Chen G.Z."/>
            <person name="Liu X.D."/>
            <person name="Liao X.Y."/>
            <person name="Jiang Y.T."/>
            <person name="Yu X."/>
            <person name="Hao Y."/>
            <person name="Huang J."/>
            <person name="Zhao X.W."/>
            <person name="Ke S."/>
            <person name="Chen Y.Y."/>
            <person name="Wu W.L."/>
            <person name="Hsu J.L."/>
            <person name="Lin Y.F."/>
            <person name="Huang M.D."/>
            <person name="Li C.Y."/>
            <person name="Huang L."/>
            <person name="Wang Z.W."/>
            <person name="Zhao X."/>
            <person name="Zhong W.Y."/>
            <person name="Peng D.H."/>
            <person name="Ahmad S."/>
            <person name="Lan S."/>
            <person name="Zhang J.S."/>
            <person name="Tsai W.C."/>
            <person name="Van de Peer Y."/>
            <person name="Liu Z.J."/>
        </authorList>
    </citation>
    <scope>NUCLEOTIDE SEQUENCE</scope>
    <source>
        <strain evidence="1">CP</strain>
    </source>
</reference>
<organism evidence="1 2">
    <name type="scientific">Acorus calamus</name>
    <name type="common">Sweet flag</name>
    <dbReference type="NCBI Taxonomy" id="4465"/>
    <lineage>
        <taxon>Eukaryota</taxon>
        <taxon>Viridiplantae</taxon>
        <taxon>Streptophyta</taxon>
        <taxon>Embryophyta</taxon>
        <taxon>Tracheophyta</taxon>
        <taxon>Spermatophyta</taxon>
        <taxon>Magnoliopsida</taxon>
        <taxon>Liliopsida</taxon>
        <taxon>Acoraceae</taxon>
        <taxon>Acorus</taxon>
    </lineage>
</organism>
<accession>A0AAV9CLB3</accession>
<evidence type="ECO:0000313" key="1">
    <source>
        <dbReference type="EMBL" id="KAK1289008.1"/>
    </source>
</evidence>
<dbReference type="InterPro" id="IPR012862">
    <property type="entry name" value="DUF1635"/>
</dbReference>
<dbReference type="Proteomes" id="UP001180020">
    <property type="component" value="Unassembled WGS sequence"/>
</dbReference>
<sequence length="146" mass="16566">MYATLEVETTRIAAQEGLERLEDRAIQIEQMLDSVARERDEAREIYNSLLLHHLTEPQRVEECEVEECKNNNNHWESEESVVSLPEKGRLLEAVVNAGPLLQTLMLAGPLPRWRVPPPPLQSFEIPPVNIKGNGNVNDCCKRCPSL</sequence>
<dbReference type="PANTHER" id="PTHR33431">
    <property type="entry name" value="ENABLED-LIKE PROTEIN (DUF1635)"/>
    <property type="match status" value="1"/>
</dbReference>
<dbReference type="Pfam" id="PF07795">
    <property type="entry name" value="DUF1635"/>
    <property type="match status" value="2"/>
</dbReference>
<dbReference type="PANTHER" id="PTHR33431:SF3">
    <property type="entry name" value="ENABLED-LIKE PROTEIN (DUF1635)"/>
    <property type="match status" value="1"/>
</dbReference>
<name>A0AAV9CLB3_ACOCL</name>
<gene>
    <name evidence="1" type="ORF">QJS10_CPB18g01798</name>
</gene>
<reference evidence="1" key="2">
    <citation type="submission" date="2023-06" db="EMBL/GenBank/DDBJ databases">
        <authorList>
            <person name="Ma L."/>
            <person name="Liu K.-W."/>
            <person name="Li Z."/>
            <person name="Hsiao Y.-Y."/>
            <person name="Qi Y."/>
            <person name="Fu T."/>
            <person name="Tang G."/>
            <person name="Zhang D."/>
            <person name="Sun W.-H."/>
            <person name="Liu D.-K."/>
            <person name="Li Y."/>
            <person name="Chen G.-Z."/>
            <person name="Liu X.-D."/>
            <person name="Liao X.-Y."/>
            <person name="Jiang Y.-T."/>
            <person name="Yu X."/>
            <person name="Hao Y."/>
            <person name="Huang J."/>
            <person name="Zhao X.-W."/>
            <person name="Ke S."/>
            <person name="Chen Y.-Y."/>
            <person name="Wu W.-L."/>
            <person name="Hsu J.-L."/>
            <person name="Lin Y.-F."/>
            <person name="Huang M.-D."/>
            <person name="Li C.-Y."/>
            <person name="Huang L."/>
            <person name="Wang Z.-W."/>
            <person name="Zhao X."/>
            <person name="Zhong W.-Y."/>
            <person name="Peng D.-H."/>
            <person name="Ahmad S."/>
            <person name="Lan S."/>
            <person name="Zhang J.-S."/>
            <person name="Tsai W.-C."/>
            <person name="Van De Peer Y."/>
            <person name="Liu Z.-J."/>
        </authorList>
    </citation>
    <scope>NUCLEOTIDE SEQUENCE</scope>
    <source>
        <strain evidence="1">CP</strain>
        <tissue evidence="1">Leaves</tissue>
    </source>
</reference>
<protein>
    <submittedName>
        <fullName evidence="1">Uncharacterized protein</fullName>
    </submittedName>
</protein>
<dbReference type="AlphaFoldDB" id="A0AAV9CLB3"/>
<proteinExistence type="predicted"/>
<evidence type="ECO:0000313" key="2">
    <source>
        <dbReference type="Proteomes" id="UP001180020"/>
    </source>
</evidence>
<comment type="caution">
    <text evidence="1">The sequence shown here is derived from an EMBL/GenBank/DDBJ whole genome shotgun (WGS) entry which is preliminary data.</text>
</comment>